<dbReference type="Proteomes" id="UP001223144">
    <property type="component" value="Unassembled WGS sequence"/>
</dbReference>
<gene>
    <name evidence="1" type="ORF">QCN29_26960</name>
</gene>
<dbReference type="RefSeq" id="WP_279931411.1">
    <property type="nucleotide sequence ID" value="NZ_JARWBG010000040.1"/>
</dbReference>
<reference evidence="1 2" key="1">
    <citation type="submission" date="2023-04" db="EMBL/GenBank/DDBJ databases">
        <title>Streptomyces chengmaiensis sp. nov. isolated from the stem of mangrove plant in Hainan.</title>
        <authorList>
            <person name="Huang X."/>
            <person name="Zhou S."/>
            <person name="Chu X."/>
            <person name="Xie Y."/>
            <person name="Lin Y."/>
        </authorList>
    </citation>
    <scope>NUCLEOTIDE SEQUENCE [LARGE SCALE GENOMIC DNA]</scope>
    <source>
        <strain evidence="1 2">HNM0663</strain>
    </source>
</reference>
<name>A0ABT6HUF7_9ACTN</name>
<protein>
    <submittedName>
        <fullName evidence="1">Uncharacterized protein</fullName>
    </submittedName>
</protein>
<comment type="caution">
    <text evidence="1">The sequence shown here is derived from an EMBL/GenBank/DDBJ whole genome shotgun (WGS) entry which is preliminary data.</text>
</comment>
<keyword evidence="2" id="KW-1185">Reference proteome</keyword>
<accession>A0ABT6HUF7</accession>
<proteinExistence type="predicted"/>
<evidence type="ECO:0000313" key="1">
    <source>
        <dbReference type="EMBL" id="MDH2392353.1"/>
    </source>
</evidence>
<dbReference type="EMBL" id="JARWBG010000040">
    <property type="protein sequence ID" value="MDH2392353.1"/>
    <property type="molecule type" value="Genomic_DNA"/>
</dbReference>
<organism evidence="1 2">
    <name type="scientific">Streptomyces chengmaiensis</name>
    <dbReference type="NCBI Taxonomy" id="3040919"/>
    <lineage>
        <taxon>Bacteria</taxon>
        <taxon>Bacillati</taxon>
        <taxon>Actinomycetota</taxon>
        <taxon>Actinomycetes</taxon>
        <taxon>Kitasatosporales</taxon>
        <taxon>Streptomycetaceae</taxon>
        <taxon>Streptomyces</taxon>
    </lineage>
</organism>
<evidence type="ECO:0000313" key="2">
    <source>
        <dbReference type="Proteomes" id="UP001223144"/>
    </source>
</evidence>
<sequence length="230" mass="24600">MSQQTPEKPTVPVLPDAAAIGADVLAEMPLLARRISTAELGNIMAKTLIDTGSIQSRKPAEYEAVELDHGIVVAFQETETCWRVGYDPRQITETEARRTFLLLGQSTNTNDEDEEHPLVTAFRAERATATGQYAEFLDVLLEDFDRTGNPVGVARKILDALDLDRLHDLLITAQVCLVAADGPHAAHLPIGALGQPGGDGLRLFAVPAGESPRGTLARLRAALSTAGVTA</sequence>